<keyword evidence="6 8" id="KW-0472">Membrane</keyword>
<evidence type="ECO:0000256" key="9">
    <source>
        <dbReference type="RuleBase" id="RU003357"/>
    </source>
</evidence>
<keyword evidence="2 8" id="KW-0813">Transport</keyword>
<gene>
    <name evidence="13" type="ORF">ACFOEB_09740</name>
</gene>
<evidence type="ECO:0000256" key="3">
    <source>
        <dbReference type="ARBA" id="ARBA00022452"/>
    </source>
</evidence>
<dbReference type="Gene3D" id="2.170.130.10">
    <property type="entry name" value="TonB-dependent receptor, plug domain"/>
    <property type="match status" value="1"/>
</dbReference>
<keyword evidence="4 8" id="KW-0812">Transmembrane</keyword>
<dbReference type="InterPro" id="IPR000531">
    <property type="entry name" value="Beta-barrel_TonB"/>
</dbReference>
<dbReference type="Proteomes" id="UP001595548">
    <property type="component" value="Unassembled WGS sequence"/>
</dbReference>
<comment type="subcellular location">
    <subcellularLocation>
        <location evidence="1 8">Cell outer membrane</location>
        <topology evidence="1 8">Multi-pass membrane protein</topology>
    </subcellularLocation>
</comment>
<evidence type="ECO:0000256" key="2">
    <source>
        <dbReference type="ARBA" id="ARBA00022448"/>
    </source>
</evidence>
<dbReference type="InterPro" id="IPR039426">
    <property type="entry name" value="TonB-dep_rcpt-like"/>
</dbReference>
<feature type="domain" description="TonB-dependent receptor-like beta-barrel" evidence="11">
    <location>
        <begin position="824"/>
        <end position="1146"/>
    </location>
</feature>
<evidence type="ECO:0000313" key="13">
    <source>
        <dbReference type="EMBL" id="MFC3155478.1"/>
    </source>
</evidence>
<feature type="domain" description="TonB-dependent receptor plug" evidence="12">
    <location>
        <begin position="61"/>
        <end position="164"/>
    </location>
</feature>
<dbReference type="PROSITE" id="PS52016">
    <property type="entry name" value="TONB_DEPENDENT_REC_3"/>
    <property type="match status" value="1"/>
</dbReference>
<organism evidence="13 14">
    <name type="scientific">Gilvimarinus japonicus</name>
    <dbReference type="NCBI Taxonomy" id="1796469"/>
    <lineage>
        <taxon>Bacteria</taxon>
        <taxon>Pseudomonadati</taxon>
        <taxon>Pseudomonadota</taxon>
        <taxon>Gammaproteobacteria</taxon>
        <taxon>Cellvibrionales</taxon>
        <taxon>Cellvibrionaceae</taxon>
        <taxon>Gilvimarinus</taxon>
    </lineage>
</organism>
<evidence type="ECO:0000256" key="4">
    <source>
        <dbReference type="ARBA" id="ARBA00022692"/>
    </source>
</evidence>
<keyword evidence="10" id="KW-0732">Signal</keyword>
<accession>A0ABV7HNL9</accession>
<dbReference type="InterPro" id="IPR010104">
    <property type="entry name" value="TonB_rcpt_bac"/>
</dbReference>
<dbReference type="SUPFAM" id="SSF56935">
    <property type="entry name" value="Porins"/>
    <property type="match status" value="1"/>
</dbReference>
<evidence type="ECO:0000256" key="6">
    <source>
        <dbReference type="ARBA" id="ARBA00023136"/>
    </source>
</evidence>
<dbReference type="Gene3D" id="2.40.170.20">
    <property type="entry name" value="TonB-dependent receptor, beta-barrel domain"/>
    <property type="match status" value="1"/>
</dbReference>
<dbReference type="Pfam" id="PF07715">
    <property type="entry name" value="Plug"/>
    <property type="match status" value="1"/>
</dbReference>
<evidence type="ECO:0000259" key="12">
    <source>
        <dbReference type="Pfam" id="PF07715"/>
    </source>
</evidence>
<dbReference type="PANTHER" id="PTHR40980:SF3">
    <property type="entry name" value="TONB-DEPENDENT RECEPTOR-LIKE BETA-BARREL DOMAIN-CONTAINING PROTEIN"/>
    <property type="match status" value="1"/>
</dbReference>
<evidence type="ECO:0000256" key="5">
    <source>
        <dbReference type="ARBA" id="ARBA00023077"/>
    </source>
</evidence>
<evidence type="ECO:0000256" key="10">
    <source>
        <dbReference type="SAM" id="SignalP"/>
    </source>
</evidence>
<proteinExistence type="inferred from homology"/>
<evidence type="ECO:0000259" key="11">
    <source>
        <dbReference type="Pfam" id="PF00593"/>
    </source>
</evidence>
<evidence type="ECO:0000256" key="7">
    <source>
        <dbReference type="ARBA" id="ARBA00023237"/>
    </source>
</evidence>
<evidence type="ECO:0000313" key="14">
    <source>
        <dbReference type="Proteomes" id="UP001595548"/>
    </source>
</evidence>
<keyword evidence="14" id="KW-1185">Reference proteome</keyword>
<comment type="similarity">
    <text evidence="8 9">Belongs to the TonB-dependent receptor family.</text>
</comment>
<dbReference type="EMBL" id="JBHRTL010000006">
    <property type="protein sequence ID" value="MFC3155478.1"/>
    <property type="molecule type" value="Genomic_DNA"/>
</dbReference>
<reference evidence="14" key="1">
    <citation type="journal article" date="2019" name="Int. J. Syst. Evol. Microbiol.">
        <title>The Global Catalogue of Microorganisms (GCM) 10K type strain sequencing project: providing services to taxonomists for standard genome sequencing and annotation.</title>
        <authorList>
            <consortium name="The Broad Institute Genomics Platform"/>
            <consortium name="The Broad Institute Genome Sequencing Center for Infectious Disease"/>
            <person name="Wu L."/>
            <person name="Ma J."/>
        </authorList>
    </citation>
    <scope>NUCLEOTIDE SEQUENCE [LARGE SCALE GENOMIC DNA]</scope>
    <source>
        <strain evidence="14">KCTC 52141</strain>
    </source>
</reference>
<dbReference type="InterPro" id="IPR036942">
    <property type="entry name" value="Beta-barrel_TonB_sf"/>
</dbReference>
<comment type="caution">
    <text evidence="13">The sequence shown here is derived from an EMBL/GenBank/DDBJ whole genome shotgun (WGS) entry which is preliminary data.</text>
</comment>
<protein>
    <submittedName>
        <fullName evidence="13">TonB-dependent receptor</fullName>
    </submittedName>
</protein>
<feature type="chain" id="PRO_5047263530" evidence="10">
    <location>
        <begin position="28"/>
        <end position="1212"/>
    </location>
</feature>
<evidence type="ECO:0000256" key="1">
    <source>
        <dbReference type="ARBA" id="ARBA00004571"/>
    </source>
</evidence>
<sequence>MSTTNNRFKLTALTAAILAAHSINAFAQEPTAANTDQAEGDMLEEIVVTGIRGALKQSIDDKRDAQNIVDTINAEDMGKNTDQNIADALGRVTGVSIVNRNGEGSQVTVRGASANQNNISLNGQQLTSTDFSQAVDLSSYSSDILSKLEVVKTPSADHDEGSLGASINLVTVRPLDQSEDIRSVTVQGRYNDYSEEGDYKVQLSASDTFLDETLGVAVTLFDETNTWRRDQFRVENFEQSKTVNIARDQNGEIISGARAIQHSATFYEQNKNTNDRTGGTLGIQWAPTARTELMFNGTYTVQEETQQQDAFKTRRANDDNFTEGQLSISENYRPAAPFTDPQQDWYTINTDTNTFIKNINRFGIGDVVASTGGNDKENASATLDISHEFSDTFRAAAKLGYSKSTADTLPNAYAVMQNFVEVPTQLLWDSGRDIQPTGYDCSTGKCNLVFGNSFLDLGEQIDSTPTVPGYEDNIAYTGYNPADIMSQNLSFLSEKEVHVSDELKNAQIDFDWDIDTLGVTTLEFGAKITEREKFVDNQTFSFGSVTKTNVVEDEDGNIVAVPGGALRDVRATYAARDGLEYSDFMESLGYNAPGSDTWVPVDALAAKNLVLDDENTTRTPNDTETRTTNIDTSAIYLKANFSYFDDRLTGDIGVRYVETEVKGSGYGGVDFWQNGETLQREFDLVHLRELRDTSLPECRAPIFSDPTGDGLGYENKFQRVDGTGWDTSSGPDPSGWTAIPDQGPCHDPRYAAWAAFQQDPSLPDPGQEISWYTMWRYADVSTVRDGNFASDGSPMLSYDPSVAIDGPDANAYDFIDPINNELKSFSSVNSHTYENVLPSLNLNYAITDDLVGRFAISKTMTRPAIDNLRSGFSINESGYWGDQKVGTFKQFNTKLEPLESNNLDVSLEWYFSDSGMVSAAVFQKDMSNFTDTESALVYMTDLRELEGTVNPEDLVADTFNTADDSALDSCMPLRATADFGWSPSDPNRFSDDLRDLCGVYSATKLYNGKGASITGLEIGYTQTYDFLPGYFLSGLGVQANYTYQDSEYDQQYSTFDPDKLLPAYPVAETPEHTYNLTGFWEQDGHQFRISYRGSSDSLVGTDWNTGQQGRTWNQGSLWNDGRDQIDLAATYAISENVDLTFQAINVTDAAFRTYFTNRELAVTRINDPDSATGYSFVATDEGNPLSGDATKSRTYAEYKTGVTYRLGLRARF</sequence>
<dbReference type="Pfam" id="PF00593">
    <property type="entry name" value="TonB_dep_Rec_b-barrel"/>
    <property type="match status" value="1"/>
</dbReference>
<keyword evidence="13" id="KW-0675">Receptor</keyword>
<dbReference type="RefSeq" id="WP_382416189.1">
    <property type="nucleotide sequence ID" value="NZ_AP031500.1"/>
</dbReference>
<keyword evidence="3 8" id="KW-1134">Transmembrane beta strand</keyword>
<feature type="signal peptide" evidence="10">
    <location>
        <begin position="1"/>
        <end position="27"/>
    </location>
</feature>
<dbReference type="InterPro" id="IPR037066">
    <property type="entry name" value="Plug_dom_sf"/>
</dbReference>
<keyword evidence="7 8" id="KW-0998">Cell outer membrane</keyword>
<keyword evidence="5 9" id="KW-0798">TonB box</keyword>
<dbReference type="NCBIfam" id="TIGR01782">
    <property type="entry name" value="TonB-Xanth-Caul"/>
    <property type="match status" value="1"/>
</dbReference>
<dbReference type="PANTHER" id="PTHR40980">
    <property type="entry name" value="PLUG DOMAIN-CONTAINING PROTEIN"/>
    <property type="match status" value="1"/>
</dbReference>
<name>A0ABV7HNL9_9GAMM</name>
<evidence type="ECO:0000256" key="8">
    <source>
        <dbReference type="PROSITE-ProRule" id="PRU01360"/>
    </source>
</evidence>
<dbReference type="InterPro" id="IPR012910">
    <property type="entry name" value="Plug_dom"/>
</dbReference>